<keyword evidence="3" id="KW-0812">Transmembrane</keyword>
<feature type="compositionally biased region" description="Low complexity" evidence="2">
    <location>
        <begin position="240"/>
        <end position="257"/>
    </location>
</feature>
<name>F1L8G6_ASCSU</name>
<feature type="transmembrane region" description="Helical" evidence="3">
    <location>
        <begin position="20"/>
        <end position="43"/>
    </location>
</feature>
<dbReference type="GO" id="GO:0042302">
    <property type="term" value="F:structural constituent of cuticle"/>
    <property type="evidence" value="ECO:0007669"/>
    <property type="project" value="InterPro"/>
</dbReference>
<feature type="compositionally biased region" description="Low complexity" evidence="2">
    <location>
        <begin position="204"/>
        <end position="214"/>
    </location>
</feature>
<evidence type="ECO:0000313" key="5">
    <source>
        <dbReference type="EMBL" id="ADY46420.1"/>
    </source>
</evidence>
<dbReference type="AlphaFoldDB" id="F1L8G6"/>
<feature type="domain" description="Nematode cuticle collagen N-terminal" evidence="4">
    <location>
        <begin position="19"/>
        <end position="71"/>
    </location>
</feature>
<dbReference type="GO" id="GO:0005581">
    <property type="term" value="C:collagen trimer"/>
    <property type="evidence" value="ECO:0007669"/>
    <property type="project" value="UniProtKB-KW"/>
</dbReference>
<feature type="compositionally biased region" description="Low complexity" evidence="2">
    <location>
        <begin position="283"/>
        <end position="292"/>
    </location>
</feature>
<dbReference type="Pfam" id="PF01484">
    <property type="entry name" value="Col_cuticle_N"/>
    <property type="match status" value="1"/>
</dbReference>
<evidence type="ECO:0000259" key="4">
    <source>
        <dbReference type="SMART" id="SM01088"/>
    </source>
</evidence>
<keyword evidence="3" id="KW-1133">Transmembrane helix</keyword>
<evidence type="ECO:0000256" key="3">
    <source>
        <dbReference type="SAM" id="Phobius"/>
    </source>
</evidence>
<reference evidence="5" key="1">
    <citation type="journal article" date="2011" name="Genome Res.">
        <title>Deep small RNA sequencing from the nematode Ascaris reveals conservation, functional diversification, and novel developmental profiles.</title>
        <authorList>
            <person name="Wang J."/>
            <person name="Czech B."/>
            <person name="Crunk A."/>
            <person name="Wallace A."/>
            <person name="Mitreva M."/>
            <person name="Hannon G.J."/>
            <person name="Davis R.E."/>
        </authorList>
    </citation>
    <scope>NUCLEOTIDE SEQUENCE</scope>
</reference>
<organism evidence="5">
    <name type="scientific">Ascaris suum</name>
    <name type="common">Pig roundworm</name>
    <name type="synonym">Ascaris lumbricoides</name>
    <dbReference type="NCBI Taxonomy" id="6253"/>
    <lineage>
        <taxon>Eukaryota</taxon>
        <taxon>Metazoa</taxon>
        <taxon>Ecdysozoa</taxon>
        <taxon>Nematoda</taxon>
        <taxon>Chromadorea</taxon>
        <taxon>Rhabditida</taxon>
        <taxon>Spirurina</taxon>
        <taxon>Ascaridomorpha</taxon>
        <taxon>Ascaridoidea</taxon>
        <taxon>Ascarididae</taxon>
        <taxon>Ascaris</taxon>
    </lineage>
</organism>
<dbReference type="SMART" id="SM01088">
    <property type="entry name" value="Col_cuticle_N"/>
    <property type="match status" value="1"/>
</dbReference>
<dbReference type="Pfam" id="PF01391">
    <property type="entry name" value="Collagen"/>
    <property type="match status" value="1"/>
</dbReference>
<protein>
    <submittedName>
        <fullName evidence="5">Cuticle collagen 12</fullName>
    </submittedName>
</protein>
<dbReference type="EMBL" id="JI173778">
    <property type="protein sequence ID" value="ADY46420.1"/>
    <property type="molecule type" value="mRNA"/>
</dbReference>
<feature type="region of interest" description="Disordered" evidence="2">
    <location>
        <begin position="160"/>
        <end position="341"/>
    </location>
</feature>
<evidence type="ECO:0000256" key="2">
    <source>
        <dbReference type="SAM" id="MobiDB-lite"/>
    </source>
</evidence>
<dbReference type="InterPro" id="IPR008160">
    <property type="entry name" value="Collagen"/>
</dbReference>
<accession>F1L8G6</accession>
<keyword evidence="5" id="KW-0176">Collagen</keyword>
<evidence type="ECO:0000256" key="1">
    <source>
        <dbReference type="ARBA" id="ARBA00022737"/>
    </source>
</evidence>
<dbReference type="PANTHER" id="PTHR24637:SF315">
    <property type="entry name" value="CUTICLE COLLAGEN 40"/>
    <property type="match status" value="1"/>
</dbReference>
<feature type="compositionally biased region" description="Basic and acidic residues" evidence="2">
    <location>
        <begin position="320"/>
        <end position="333"/>
    </location>
</feature>
<proteinExistence type="evidence at transcript level"/>
<keyword evidence="1" id="KW-0677">Repeat</keyword>
<dbReference type="PANTHER" id="PTHR24637">
    <property type="entry name" value="COLLAGEN"/>
    <property type="match status" value="1"/>
</dbReference>
<sequence>MLSVEDTKELLSEAENLKWVVFFGISVSTVATLTSIIAVPMLYNYMQYVQSNLQDEIDFCRHRTDDLWEEYAQVQSFKGLQGRLKRKAYHRSFGVTGRRIIHTRPSVSYIEGNGYNEGPSSGSSRLGGNSGRNAVGNIGVISGGLCCSCGVGAAGPPGIPGSNGQDGNDGAPGMDGAPGEDASPGSRPDPKVYCFDCPPGPPGRVGYPGPKGAPGNPGPRGRDGHSHLAGPPGPPGPAGPIGTPGTPGQKGPPGTAGRVLPGGGLPGPPGSQGPPGPPGSDGPPGSNGQPGLVGPPGPPGDTGAKGKPGSPGISGVTGSDGKRGSNGRCDHCPRPRTAPGY</sequence>
<keyword evidence="3" id="KW-0472">Membrane</keyword>
<feature type="compositionally biased region" description="Pro residues" evidence="2">
    <location>
        <begin position="266"/>
        <end position="281"/>
    </location>
</feature>
<dbReference type="InterPro" id="IPR002486">
    <property type="entry name" value="Col_cuticle_N"/>
</dbReference>